<dbReference type="InterPro" id="IPR000595">
    <property type="entry name" value="cNMP-bd_dom"/>
</dbReference>
<dbReference type="STRING" id="997350.HMPREF9129_0825"/>
<dbReference type="InterPro" id="IPR018490">
    <property type="entry name" value="cNMP-bd_dom_sf"/>
</dbReference>
<evidence type="ECO:0000313" key="6">
    <source>
        <dbReference type="Proteomes" id="UP000003422"/>
    </source>
</evidence>
<feature type="domain" description="Cyclic nucleotide-binding" evidence="4">
    <location>
        <begin position="15"/>
        <end position="102"/>
    </location>
</feature>
<keyword evidence="1" id="KW-0805">Transcription regulation</keyword>
<keyword evidence="3" id="KW-0804">Transcription</keyword>
<dbReference type="InterPro" id="IPR014710">
    <property type="entry name" value="RmlC-like_jellyroll"/>
</dbReference>
<proteinExistence type="predicted"/>
<dbReference type="RefSeq" id="WP_004820565.1">
    <property type="nucleotide sequence ID" value="NZ_JH165061.1"/>
</dbReference>
<gene>
    <name evidence="5" type="ORF">HMPREF9129_0825</name>
</gene>
<dbReference type="PATRIC" id="fig|997350.3.peg.796"/>
<dbReference type="HOGENOM" id="CLU_1249653_0_0_9"/>
<dbReference type="GO" id="GO:0003677">
    <property type="term" value="F:DNA binding"/>
    <property type="evidence" value="ECO:0007669"/>
    <property type="project" value="UniProtKB-KW"/>
</dbReference>
<evidence type="ECO:0000256" key="2">
    <source>
        <dbReference type="ARBA" id="ARBA00023125"/>
    </source>
</evidence>
<keyword evidence="6" id="KW-1185">Reference proteome</keyword>
<evidence type="ECO:0000256" key="1">
    <source>
        <dbReference type="ARBA" id="ARBA00023015"/>
    </source>
</evidence>
<dbReference type="EMBL" id="AGBB01000071">
    <property type="protein sequence ID" value="EGY80076.1"/>
    <property type="molecule type" value="Genomic_DNA"/>
</dbReference>
<dbReference type="InterPro" id="IPR036390">
    <property type="entry name" value="WH_DNA-bd_sf"/>
</dbReference>
<protein>
    <recommendedName>
        <fullName evidence="4">Cyclic nucleotide-binding domain-containing protein</fullName>
    </recommendedName>
</protein>
<dbReference type="Pfam" id="PF13545">
    <property type="entry name" value="HTH_Crp_2"/>
    <property type="match status" value="1"/>
</dbReference>
<dbReference type="Pfam" id="PF00027">
    <property type="entry name" value="cNMP_binding"/>
    <property type="match status" value="1"/>
</dbReference>
<comment type="caution">
    <text evidence="5">The sequence shown here is derived from an EMBL/GenBank/DDBJ whole genome shotgun (WGS) entry which is preliminary data.</text>
</comment>
<reference evidence="5 6" key="1">
    <citation type="submission" date="2011-06" db="EMBL/GenBank/DDBJ databases">
        <authorList>
            <person name="Muzny D."/>
            <person name="Qin X."/>
            <person name="Deng J."/>
            <person name="Jiang H."/>
            <person name="Liu Y."/>
            <person name="Qu J."/>
            <person name="Song X.-Z."/>
            <person name="Zhang L."/>
            <person name="Thornton R."/>
            <person name="Coyle M."/>
            <person name="Francisco L."/>
            <person name="Jackson L."/>
            <person name="Javaid M."/>
            <person name="Korchina V."/>
            <person name="Kovar C."/>
            <person name="Mata R."/>
            <person name="Mathew T."/>
            <person name="Ngo R."/>
            <person name="Nguyen L."/>
            <person name="Nguyen N."/>
            <person name="Okwuonu G."/>
            <person name="Ongeri F."/>
            <person name="Pham C."/>
            <person name="Simmons D."/>
            <person name="Wilczek-Boney K."/>
            <person name="Hale W."/>
            <person name="Jakkamsetti A."/>
            <person name="Pham P."/>
            <person name="Ruth R."/>
            <person name="San Lucas F."/>
            <person name="Warren J."/>
            <person name="Zhang J."/>
            <person name="Zhao Z."/>
            <person name="Zhou C."/>
            <person name="Zhu D."/>
            <person name="Lee S."/>
            <person name="Bess C."/>
            <person name="Blankenburg K."/>
            <person name="Forbes L."/>
            <person name="Fu Q."/>
            <person name="Gubbala S."/>
            <person name="Hirani K."/>
            <person name="Jayaseelan J.C."/>
            <person name="Lara F."/>
            <person name="Munidasa M."/>
            <person name="Palculict T."/>
            <person name="Patil S."/>
            <person name="Pu L.-L."/>
            <person name="Saada N."/>
            <person name="Tang L."/>
            <person name="Weissenberger G."/>
            <person name="Zhu Y."/>
            <person name="Hemphill L."/>
            <person name="Shang Y."/>
            <person name="Youmans B."/>
            <person name="Ayvaz T."/>
            <person name="Ross M."/>
            <person name="Santibanez J."/>
            <person name="Aqrawi P."/>
            <person name="Gross S."/>
            <person name="Joshi V."/>
            <person name="Fowler G."/>
            <person name="Nazareth L."/>
            <person name="Reid J."/>
            <person name="Worley K."/>
            <person name="Petrosino J."/>
            <person name="Highlander S."/>
            <person name="Gibbs R."/>
        </authorList>
    </citation>
    <scope>NUCLEOTIDE SEQUENCE [LARGE SCALE GENOMIC DNA]</scope>
    <source>
        <strain evidence="5 6">ATCC 29427</strain>
    </source>
</reference>
<organism evidence="5 6">
    <name type="scientific">Peptoniphilus indolicus ATCC 29427</name>
    <dbReference type="NCBI Taxonomy" id="997350"/>
    <lineage>
        <taxon>Bacteria</taxon>
        <taxon>Bacillati</taxon>
        <taxon>Bacillota</taxon>
        <taxon>Tissierellia</taxon>
        <taxon>Tissierellales</taxon>
        <taxon>Peptoniphilaceae</taxon>
        <taxon>Peptoniphilus</taxon>
    </lineage>
</organism>
<evidence type="ECO:0000313" key="5">
    <source>
        <dbReference type="EMBL" id="EGY80076.1"/>
    </source>
</evidence>
<dbReference type="AlphaFoldDB" id="G4D345"/>
<accession>G4D345</accession>
<dbReference type="OrthoDB" id="1699108at2"/>
<sequence>MSEKRKTLDKFLESFEDIKRVEFSEGEVVLEEGSKIKTIDFLIEGNIYISRNLKDGKRVIANNLEAPQILSLIEVLNGEDEVMSGVFALNKVAILKVQKDEFLNKLRGGELRDIALEYLSKFSYNIIKNSIEYEEYEVEKAILKYYLKISKGSELGIINLKNAFVADMFRISERTLYRYLNSWEEKGLISRKKRSIVICDTNRKKICEFLDK</sequence>
<dbReference type="SUPFAM" id="SSF51206">
    <property type="entry name" value="cAMP-binding domain-like"/>
    <property type="match status" value="1"/>
</dbReference>
<dbReference type="InterPro" id="IPR012318">
    <property type="entry name" value="HTH_CRP"/>
</dbReference>
<dbReference type="Gene3D" id="2.60.120.10">
    <property type="entry name" value="Jelly Rolls"/>
    <property type="match status" value="1"/>
</dbReference>
<evidence type="ECO:0000259" key="4">
    <source>
        <dbReference type="PROSITE" id="PS50042"/>
    </source>
</evidence>
<dbReference type="GO" id="GO:0006355">
    <property type="term" value="P:regulation of DNA-templated transcription"/>
    <property type="evidence" value="ECO:0007669"/>
    <property type="project" value="InterPro"/>
</dbReference>
<name>G4D345_9FIRM</name>
<evidence type="ECO:0000256" key="3">
    <source>
        <dbReference type="ARBA" id="ARBA00023163"/>
    </source>
</evidence>
<dbReference type="eggNOG" id="COG0664">
    <property type="taxonomic scope" value="Bacteria"/>
</dbReference>
<dbReference type="Proteomes" id="UP000003422">
    <property type="component" value="Unassembled WGS sequence"/>
</dbReference>
<dbReference type="PROSITE" id="PS50042">
    <property type="entry name" value="CNMP_BINDING_3"/>
    <property type="match status" value="1"/>
</dbReference>
<keyword evidence="2" id="KW-0238">DNA-binding</keyword>
<dbReference type="SUPFAM" id="SSF46785">
    <property type="entry name" value="Winged helix' DNA-binding domain"/>
    <property type="match status" value="1"/>
</dbReference>